<dbReference type="InterPro" id="IPR023603">
    <property type="entry name" value="Low_specificity_L-TA-like"/>
</dbReference>
<dbReference type="EMBL" id="JAXCGZ010009770">
    <property type="protein sequence ID" value="KAK7076225.1"/>
    <property type="molecule type" value="Genomic_DNA"/>
</dbReference>
<proteinExistence type="inferred from homology"/>
<evidence type="ECO:0000259" key="6">
    <source>
        <dbReference type="Pfam" id="PF01212"/>
    </source>
</evidence>
<evidence type="ECO:0000313" key="7">
    <source>
        <dbReference type="EMBL" id="KAK7076225.1"/>
    </source>
</evidence>
<feature type="domain" description="Aromatic amino acid beta-eliminating lyase/threonine aldolase" evidence="6">
    <location>
        <begin position="232"/>
        <end position="497"/>
    </location>
</feature>
<protein>
    <submittedName>
        <fullName evidence="7">Low-specificity L-threonine aldolase 1</fullName>
        <ecNumber evidence="7">4.1.2.48</ecNumber>
    </submittedName>
</protein>
<dbReference type="Pfam" id="PF01212">
    <property type="entry name" value="Beta_elim_lyase"/>
    <property type="match status" value="1"/>
</dbReference>
<evidence type="ECO:0000256" key="5">
    <source>
        <dbReference type="SAM" id="MobiDB-lite"/>
    </source>
</evidence>
<reference evidence="7 8" key="1">
    <citation type="submission" date="2023-11" db="EMBL/GenBank/DDBJ databases">
        <title>Halocaridina rubra genome assembly.</title>
        <authorList>
            <person name="Smith C."/>
        </authorList>
    </citation>
    <scope>NUCLEOTIDE SEQUENCE [LARGE SCALE GENOMIC DNA]</scope>
    <source>
        <strain evidence="7">EP-1</strain>
        <tissue evidence="7">Whole</tissue>
    </source>
</reference>
<dbReference type="SUPFAM" id="SSF53383">
    <property type="entry name" value="PLP-dependent transferases"/>
    <property type="match status" value="1"/>
</dbReference>
<dbReference type="GO" id="GO:0008732">
    <property type="term" value="F:L-allo-threonine aldolase activity"/>
    <property type="evidence" value="ECO:0007669"/>
    <property type="project" value="TreeGrafter"/>
</dbReference>
<keyword evidence="3" id="KW-0663">Pyridoxal phosphate</keyword>
<evidence type="ECO:0000256" key="2">
    <source>
        <dbReference type="ARBA" id="ARBA00006966"/>
    </source>
</evidence>
<comment type="similarity">
    <text evidence="2">Belongs to the threonine aldolase family.</text>
</comment>
<name>A0AAN9A8P9_HALRR</name>
<comment type="caution">
    <text evidence="7">The sequence shown here is derived from an EMBL/GenBank/DDBJ whole genome shotgun (WGS) entry which is preliminary data.</text>
</comment>
<dbReference type="GO" id="GO:0006567">
    <property type="term" value="P:L-threonine catabolic process"/>
    <property type="evidence" value="ECO:0007669"/>
    <property type="project" value="TreeGrafter"/>
</dbReference>
<keyword evidence="8" id="KW-1185">Reference proteome</keyword>
<dbReference type="InterPro" id="IPR015424">
    <property type="entry name" value="PyrdxlP-dep_Trfase"/>
</dbReference>
<dbReference type="InterPro" id="IPR015422">
    <property type="entry name" value="PyrdxlP-dep_Trfase_small"/>
</dbReference>
<evidence type="ECO:0000256" key="1">
    <source>
        <dbReference type="ARBA" id="ARBA00001933"/>
    </source>
</evidence>
<dbReference type="AlphaFoldDB" id="A0AAN9A8P9"/>
<dbReference type="GO" id="GO:0006545">
    <property type="term" value="P:glycine biosynthetic process"/>
    <property type="evidence" value="ECO:0007669"/>
    <property type="project" value="TreeGrafter"/>
</dbReference>
<keyword evidence="4 7" id="KW-0456">Lyase</keyword>
<accession>A0AAN9A8P9</accession>
<dbReference type="InterPro" id="IPR015421">
    <property type="entry name" value="PyrdxlP-dep_Trfase_major"/>
</dbReference>
<sequence length="598" mass="66700">MYWSKRKKSSDVPQLMDVFESEHGQQGRRSHLLGDERPNEEGETSQPQHSSNIKAERGLTPKKKMKIEKDTPIIISEKPGLFSDDECPEESHNLQVQGLNITVGEVRTVSSELILSLDEPTVKEPSQEEMEEEEMDTKFLSGDKKKYVQKFRQFWFKIPEFQGWLAEGDSPYKAFCTVCNRDMRAGKSELQRHCKGAKHIKLMAKHQPLAPISLSEDITTEAGLPQSVTFVDLRSDTVTRPSRAMKNAMLEAAVGDDAFSEDPTVNSLEKKVADMLGKEAALFVPSGTMANLVCVLTHCWGRGSEVIVGDESYMYQKMQGGIAQVGSVHHRIIKNLPDGTFSLDELRSFFQDIDTICPTTTLVCIENTHNRMGGKALPLSWLDELSAICEELNLLLHADGARLINASVALGVPPSRLVARCHSVSLCLNKGLGAPMGSLVVGTQEFITRAAKIRKMLGGVLHQCGMIAAAGIYALDNIVSQLSADHNHARAIAHSVLEEHSSSVTVDMKAFQTNIGFLHCDNIRVDAKKLCQRLQMVTDSEEQEIEEKIIVMMLPITDTVVRFMTHHEVKKDHVKAVAKKLKYVIQEFDNMMFDHYKV</sequence>
<dbReference type="Gene3D" id="3.90.1150.10">
    <property type="entry name" value="Aspartate Aminotransferase, domain 1"/>
    <property type="match status" value="1"/>
</dbReference>
<dbReference type="GO" id="GO:0005829">
    <property type="term" value="C:cytosol"/>
    <property type="evidence" value="ECO:0007669"/>
    <property type="project" value="TreeGrafter"/>
</dbReference>
<dbReference type="EC" id="4.1.2.48" evidence="7"/>
<dbReference type="Gene3D" id="3.40.640.10">
    <property type="entry name" value="Type I PLP-dependent aspartate aminotransferase-like (Major domain)"/>
    <property type="match status" value="1"/>
</dbReference>
<organism evidence="7 8">
    <name type="scientific">Halocaridina rubra</name>
    <name type="common">Hawaiian red shrimp</name>
    <dbReference type="NCBI Taxonomy" id="373956"/>
    <lineage>
        <taxon>Eukaryota</taxon>
        <taxon>Metazoa</taxon>
        <taxon>Ecdysozoa</taxon>
        <taxon>Arthropoda</taxon>
        <taxon>Crustacea</taxon>
        <taxon>Multicrustacea</taxon>
        <taxon>Malacostraca</taxon>
        <taxon>Eumalacostraca</taxon>
        <taxon>Eucarida</taxon>
        <taxon>Decapoda</taxon>
        <taxon>Pleocyemata</taxon>
        <taxon>Caridea</taxon>
        <taxon>Atyoidea</taxon>
        <taxon>Atyidae</taxon>
        <taxon>Halocaridina</taxon>
    </lineage>
</organism>
<feature type="compositionally biased region" description="Polar residues" evidence="5">
    <location>
        <begin position="44"/>
        <end position="53"/>
    </location>
</feature>
<dbReference type="PANTHER" id="PTHR48097">
    <property type="entry name" value="L-THREONINE ALDOLASE-RELATED"/>
    <property type="match status" value="1"/>
</dbReference>
<dbReference type="Proteomes" id="UP001381693">
    <property type="component" value="Unassembled WGS sequence"/>
</dbReference>
<evidence type="ECO:0000256" key="3">
    <source>
        <dbReference type="ARBA" id="ARBA00022898"/>
    </source>
</evidence>
<evidence type="ECO:0000256" key="4">
    <source>
        <dbReference type="ARBA" id="ARBA00023239"/>
    </source>
</evidence>
<feature type="region of interest" description="Disordered" evidence="5">
    <location>
        <begin position="1"/>
        <end position="67"/>
    </location>
</feature>
<gene>
    <name evidence="7" type="primary">Tha1_5</name>
    <name evidence="7" type="ORF">SK128_028320</name>
</gene>
<dbReference type="FunFam" id="3.40.640.10:FF:000030">
    <property type="entry name" value="Low-specificity L-threonine aldolase"/>
    <property type="match status" value="1"/>
</dbReference>
<dbReference type="NCBIfam" id="NF041359">
    <property type="entry name" value="GntG_guanitoxin"/>
    <property type="match status" value="1"/>
</dbReference>
<comment type="cofactor">
    <cofactor evidence="1">
        <name>pyridoxal 5'-phosphate</name>
        <dbReference type="ChEBI" id="CHEBI:597326"/>
    </cofactor>
</comment>
<evidence type="ECO:0000313" key="8">
    <source>
        <dbReference type="Proteomes" id="UP001381693"/>
    </source>
</evidence>
<dbReference type="InterPro" id="IPR001597">
    <property type="entry name" value="ArAA_b-elim_lyase/Thr_aldolase"/>
</dbReference>
<dbReference type="PANTHER" id="PTHR48097:SF9">
    <property type="entry name" value="L-THREONINE ALDOLASE"/>
    <property type="match status" value="1"/>
</dbReference>